<keyword evidence="3" id="KW-1185">Reference proteome</keyword>
<dbReference type="EMBL" id="JBIWXY010000001">
    <property type="protein sequence ID" value="MFJ5446070.1"/>
    <property type="molecule type" value="Genomic_DNA"/>
</dbReference>
<comment type="caution">
    <text evidence="2">The sequence shown here is derived from an EMBL/GenBank/DDBJ whole genome shotgun (WGS) entry which is preliminary data.</text>
</comment>
<dbReference type="RefSeq" id="WP_400881126.1">
    <property type="nucleotide sequence ID" value="NZ_JBIWXY010000001.1"/>
</dbReference>
<accession>A0ABW8GKX4</accession>
<protein>
    <submittedName>
        <fullName evidence="2">SRPBCC family protein</fullName>
    </submittedName>
</protein>
<dbReference type="InterPro" id="IPR019587">
    <property type="entry name" value="Polyketide_cyclase/dehydratase"/>
</dbReference>
<sequence length="164" mass="17523">MRELLSWMLGGLMVVAPAAFAADKSLSVKESILLDAPAEVVWAKIGHFGDMSWHPALASTEIVSGADDKPGAQRVLTLKDGGKIHETLTVRDAKKMTLSYKITESVLPVSEYSATLSVKPEGSGSRVLWTSQFKRKAPGDDKAAVDTITGVFQSGLGQLKSSLH</sequence>
<gene>
    <name evidence="2" type="ORF">ACIKP9_07500</name>
</gene>
<dbReference type="CDD" id="cd07821">
    <property type="entry name" value="PYR_PYL_RCAR_like"/>
    <property type="match status" value="1"/>
</dbReference>
<dbReference type="Pfam" id="PF10604">
    <property type="entry name" value="Polyketide_cyc2"/>
    <property type="match status" value="1"/>
</dbReference>
<organism evidence="2 3">
    <name type="scientific">Methylobacillus methanolivorans</name>
    <dbReference type="NCBI Taxonomy" id="1848927"/>
    <lineage>
        <taxon>Bacteria</taxon>
        <taxon>Pseudomonadati</taxon>
        <taxon>Pseudomonadota</taxon>
        <taxon>Betaproteobacteria</taxon>
        <taxon>Nitrosomonadales</taxon>
        <taxon>Methylophilaceae</taxon>
        <taxon>Methylobacillus</taxon>
    </lineage>
</organism>
<feature type="chain" id="PRO_5047267675" evidence="1">
    <location>
        <begin position="22"/>
        <end position="164"/>
    </location>
</feature>
<dbReference type="Gene3D" id="3.30.530.20">
    <property type="match status" value="1"/>
</dbReference>
<proteinExistence type="predicted"/>
<keyword evidence="1" id="KW-0732">Signal</keyword>
<reference evidence="2 3" key="1">
    <citation type="submission" date="2024-11" db="EMBL/GenBank/DDBJ databases">
        <authorList>
            <person name="Kaparullina E.N."/>
            <person name="Delegan Y.A."/>
            <person name="Doronina N.V."/>
        </authorList>
    </citation>
    <scope>NUCLEOTIDE SEQUENCE [LARGE SCALE GENOMIC DNA]</scope>
    <source>
        <strain evidence="2 3">7sh_L</strain>
    </source>
</reference>
<name>A0ABW8GKX4_9PROT</name>
<evidence type="ECO:0000313" key="2">
    <source>
        <dbReference type="EMBL" id="MFJ5446070.1"/>
    </source>
</evidence>
<dbReference type="PANTHER" id="PTHR39332:SF7">
    <property type="entry name" value="SRPBCC FAMILY PROTEIN"/>
    <property type="match status" value="1"/>
</dbReference>
<feature type="signal peptide" evidence="1">
    <location>
        <begin position="1"/>
        <end position="21"/>
    </location>
</feature>
<dbReference type="SUPFAM" id="SSF55961">
    <property type="entry name" value="Bet v1-like"/>
    <property type="match status" value="1"/>
</dbReference>
<dbReference type="Proteomes" id="UP001617669">
    <property type="component" value="Unassembled WGS sequence"/>
</dbReference>
<evidence type="ECO:0000256" key="1">
    <source>
        <dbReference type="SAM" id="SignalP"/>
    </source>
</evidence>
<evidence type="ECO:0000313" key="3">
    <source>
        <dbReference type="Proteomes" id="UP001617669"/>
    </source>
</evidence>
<dbReference type="PANTHER" id="PTHR39332">
    <property type="entry name" value="BLL4707 PROTEIN"/>
    <property type="match status" value="1"/>
</dbReference>
<dbReference type="InterPro" id="IPR023393">
    <property type="entry name" value="START-like_dom_sf"/>
</dbReference>